<dbReference type="EMBL" id="ML119650">
    <property type="protein sequence ID" value="RPA86120.1"/>
    <property type="molecule type" value="Genomic_DNA"/>
</dbReference>
<keyword evidence="3" id="KW-1185">Reference proteome</keyword>
<feature type="compositionally biased region" description="Basic and acidic residues" evidence="1">
    <location>
        <begin position="74"/>
        <end position="113"/>
    </location>
</feature>
<evidence type="ECO:0000256" key="1">
    <source>
        <dbReference type="SAM" id="MobiDB-lite"/>
    </source>
</evidence>
<dbReference type="STRING" id="1160509.A0A3N4IPJ8"/>
<dbReference type="Proteomes" id="UP000275078">
    <property type="component" value="Unassembled WGS sequence"/>
</dbReference>
<proteinExistence type="predicted"/>
<dbReference type="OrthoDB" id="441517at2759"/>
<feature type="compositionally biased region" description="Polar residues" evidence="1">
    <location>
        <begin position="1"/>
        <end position="16"/>
    </location>
</feature>
<feature type="region of interest" description="Disordered" evidence="1">
    <location>
        <begin position="1"/>
        <end position="169"/>
    </location>
</feature>
<dbReference type="AlphaFoldDB" id="A0A3N4IPJ8"/>
<evidence type="ECO:0000313" key="2">
    <source>
        <dbReference type="EMBL" id="RPA86120.1"/>
    </source>
</evidence>
<sequence>MPNDNSSGPSVTSATVNAGADAPVPAIPETQRVDRGPRGPGLARADINAVLYKPSKLRRPDAVVPTQMSGALPIEKEETKSDDGKGDDKDEKKEEAAVTADKKEKSGEKDSDKSQTQQSEKQGEEWALEKRDDDARSAASSSSSRSSQHSSSGSKSHNSSRSNQSTSEIPPIVTFPEKLLPQSQHNPPVQPSTLISAIYAASAVSLVTYAANNFVFQPMYSSLTDARAQLFSTTKAGLDGMNERLRDLVTPTPPETIIEKTLPVPEPVTTAEEGDSFLVSRGCQTEENPIDSAISQANSDNKLAALSATLSSFLDDVETEAHPEEVALSGALDDLETYLEGLRYNTTPFGVAVDAEQDLFGKVKTEIRGVKGVLLNSRNFPTSSK</sequence>
<name>A0A3N4IPJ8_ASCIM</name>
<organism evidence="2 3">
    <name type="scientific">Ascobolus immersus RN42</name>
    <dbReference type="NCBI Taxonomy" id="1160509"/>
    <lineage>
        <taxon>Eukaryota</taxon>
        <taxon>Fungi</taxon>
        <taxon>Dikarya</taxon>
        <taxon>Ascomycota</taxon>
        <taxon>Pezizomycotina</taxon>
        <taxon>Pezizomycetes</taxon>
        <taxon>Pezizales</taxon>
        <taxon>Ascobolaceae</taxon>
        <taxon>Ascobolus</taxon>
    </lineage>
</organism>
<feature type="compositionally biased region" description="Basic and acidic residues" evidence="1">
    <location>
        <begin position="121"/>
        <end position="136"/>
    </location>
</feature>
<evidence type="ECO:0000313" key="3">
    <source>
        <dbReference type="Proteomes" id="UP000275078"/>
    </source>
</evidence>
<accession>A0A3N4IPJ8</accession>
<gene>
    <name evidence="2" type="ORF">BJ508DRAFT_411315</name>
</gene>
<protein>
    <submittedName>
        <fullName evidence="2">Uncharacterized protein</fullName>
    </submittedName>
</protein>
<feature type="compositionally biased region" description="Low complexity" evidence="1">
    <location>
        <begin position="137"/>
        <end position="167"/>
    </location>
</feature>
<reference evidence="2 3" key="1">
    <citation type="journal article" date="2018" name="Nat. Ecol. Evol.">
        <title>Pezizomycetes genomes reveal the molecular basis of ectomycorrhizal truffle lifestyle.</title>
        <authorList>
            <person name="Murat C."/>
            <person name="Payen T."/>
            <person name="Noel B."/>
            <person name="Kuo A."/>
            <person name="Morin E."/>
            <person name="Chen J."/>
            <person name="Kohler A."/>
            <person name="Krizsan K."/>
            <person name="Balestrini R."/>
            <person name="Da Silva C."/>
            <person name="Montanini B."/>
            <person name="Hainaut M."/>
            <person name="Levati E."/>
            <person name="Barry K.W."/>
            <person name="Belfiori B."/>
            <person name="Cichocki N."/>
            <person name="Clum A."/>
            <person name="Dockter R.B."/>
            <person name="Fauchery L."/>
            <person name="Guy J."/>
            <person name="Iotti M."/>
            <person name="Le Tacon F."/>
            <person name="Lindquist E.A."/>
            <person name="Lipzen A."/>
            <person name="Malagnac F."/>
            <person name="Mello A."/>
            <person name="Molinier V."/>
            <person name="Miyauchi S."/>
            <person name="Poulain J."/>
            <person name="Riccioni C."/>
            <person name="Rubini A."/>
            <person name="Sitrit Y."/>
            <person name="Splivallo R."/>
            <person name="Traeger S."/>
            <person name="Wang M."/>
            <person name="Zifcakova L."/>
            <person name="Wipf D."/>
            <person name="Zambonelli A."/>
            <person name="Paolocci F."/>
            <person name="Nowrousian M."/>
            <person name="Ottonello S."/>
            <person name="Baldrian P."/>
            <person name="Spatafora J.W."/>
            <person name="Henrissat B."/>
            <person name="Nagy L.G."/>
            <person name="Aury J.M."/>
            <person name="Wincker P."/>
            <person name="Grigoriev I.V."/>
            <person name="Bonfante P."/>
            <person name="Martin F.M."/>
        </authorList>
    </citation>
    <scope>NUCLEOTIDE SEQUENCE [LARGE SCALE GENOMIC DNA]</scope>
    <source>
        <strain evidence="2 3">RN42</strain>
    </source>
</reference>